<accession>A0ABS1KDZ2</accession>
<name>A0ABS1KDZ2_9FLAO</name>
<reference evidence="1 2" key="1">
    <citation type="submission" date="2021-01" db="EMBL/GenBank/DDBJ databases">
        <title>Genome seq and assembly of Flavobacterium sp. GN10.</title>
        <authorList>
            <person name="Chhetri G."/>
        </authorList>
    </citation>
    <scope>NUCLEOTIDE SEQUENCE [LARGE SCALE GENOMIC DNA]</scope>
    <source>
        <strain evidence="1 2">GN10</strain>
    </source>
</reference>
<sequence length="241" mass="28334">MNILQKTLGAIFPPYKYNIIRKEQGILFNAIIDALPEELTEIKIQTKSGSLFDLANWKLYPDFKNTIMWYAGETYLKCKKRGKNFKLSGLKIFSDKNNSFENIELLIQDNLLIGLKITNSNYQLDEFKLSSIDNQNFEILNFDFPPNGIDLFYDNLDSNIKERLNYNELFDIDFNGRIFYAFYDLEDGNYLAVDKKQNVYSLIHDAKPMASKMKITFLEILEQIENKQFDINAHFDDRYSK</sequence>
<organism evidence="1 2">
    <name type="scientific">Flavobacterium tagetis</name>
    <dbReference type="NCBI Taxonomy" id="2801336"/>
    <lineage>
        <taxon>Bacteria</taxon>
        <taxon>Pseudomonadati</taxon>
        <taxon>Bacteroidota</taxon>
        <taxon>Flavobacteriia</taxon>
        <taxon>Flavobacteriales</taxon>
        <taxon>Flavobacteriaceae</taxon>
        <taxon>Flavobacterium</taxon>
    </lineage>
</organism>
<keyword evidence="2" id="KW-1185">Reference proteome</keyword>
<dbReference type="Proteomes" id="UP000603728">
    <property type="component" value="Unassembled WGS sequence"/>
</dbReference>
<comment type="caution">
    <text evidence="1">The sequence shown here is derived from an EMBL/GenBank/DDBJ whole genome shotgun (WGS) entry which is preliminary data.</text>
</comment>
<evidence type="ECO:0000313" key="1">
    <source>
        <dbReference type="EMBL" id="MBL0737543.1"/>
    </source>
</evidence>
<dbReference type="EMBL" id="JAERSF010000002">
    <property type="protein sequence ID" value="MBL0737543.1"/>
    <property type="molecule type" value="Genomic_DNA"/>
</dbReference>
<gene>
    <name evidence="1" type="ORF">JI750_11625</name>
</gene>
<proteinExistence type="predicted"/>
<protein>
    <submittedName>
        <fullName evidence="1">Uncharacterized protein</fullName>
    </submittedName>
</protein>
<evidence type="ECO:0000313" key="2">
    <source>
        <dbReference type="Proteomes" id="UP000603728"/>
    </source>
</evidence>
<dbReference type="RefSeq" id="WP_202001766.1">
    <property type="nucleotide sequence ID" value="NZ_JAERSF010000002.1"/>
</dbReference>